<dbReference type="SUPFAM" id="SSF48403">
    <property type="entry name" value="Ankyrin repeat"/>
    <property type="match status" value="1"/>
</dbReference>
<evidence type="ECO:0000313" key="3">
    <source>
        <dbReference type="EMBL" id="KAK4264011.1"/>
    </source>
</evidence>
<reference evidence="3" key="1">
    <citation type="submission" date="2023-10" db="EMBL/GenBank/DDBJ databases">
        <title>Chromosome-level genome of the transformable northern wattle, Acacia crassicarpa.</title>
        <authorList>
            <person name="Massaro I."/>
            <person name="Sinha N.R."/>
            <person name="Poethig S."/>
            <person name="Leichty A.R."/>
        </authorList>
    </citation>
    <scope>NUCLEOTIDE SEQUENCE</scope>
    <source>
        <strain evidence="3">Acra3RX</strain>
        <tissue evidence="3">Leaf</tissue>
    </source>
</reference>
<evidence type="ECO:0000256" key="2">
    <source>
        <dbReference type="PROSITE-ProRule" id="PRU00023"/>
    </source>
</evidence>
<comment type="caution">
    <text evidence="3">The sequence shown here is derived from an EMBL/GenBank/DDBJ whole genome shotgun (WGS) entry which is preliminary data.</text>
</comment>
<comment type="subcellular location">
    <subcellularLocation>
        <location evidence="1">Cell membrane</location>
        <topology evidence="1">Peripheral membrane protein</topology>
        <orientation evidence="1">Cytoplasmic side</orientation>
    </subcellularLocation>
</comment>
<dbReference type="InterPro" id="IPR036770">
    <property type="entry name" value="Ankyrin_rpt-contain_sf"/>
</dbReference>
<dbReference type="EMBL" id="JAWXYG010000009">
    <property type="protein sequence ID" value="KAK4264011.1"/>
    <property type="molecule type" value="Genomic_DNA"/>
</dbReference>
<sequence>MGTLYKAISNNNWPAAKKFIERYPIVLDVEFCTSRGETPLHVAVRFGHVSIVEELVRRVEPEYLEIYDALGDTPLTIAAGHSGVIPIAICLIDKNRNALSIPAEHCNRETLIRTYKWEFPVQLAFGAGLKEMGRYLYSVTPPQLFIEDIDLSTSVFATCLATGELDIVLDLLKRCKDLLFDVIEMIASHLLDSLDKSQLPFWKRRLYDC</sequence>
<dbReference type="SMART" id="SM00248">
    <property type="entry name" value="ANK"/>
    <property type="match status" value="2"/>
</dbReference>
<keyword evidence="2" id="KW-0040">ANK repeat</keyword>
<dbReference type="PANTHER" id="PTHR24121">
    <property type="entry name" value="NO MECHANORECEPTOR POTENTIAL C, ISOFORM D-RELATED"/>
    <property type="match status" value="1"/>
</dbReference>
<dbReference type="Gene3D" id="1.25.40.20">
    <property type="entry name" value="Ankyrin repeat-containing domain"/>
    <property type="match status" value="1"/>
</dbReference>
<dbReference type="PANTHER" id="PTHR24121:SF16">
    <property type="entry name" value="NON-SPECIFIC SERINE_THREONINE PROTEIN KINASE"/>
    <property type="match status" value="1"/>
</dbReference>
<gene>
    <name evidence="3" type="ORF">QN277_029353</name>
</gene>
<organism evidence="3 4">
    <name type="scientific">Acacia crassicarpa</name>
    <name type="common">northern wattle</name>
    <dbReference type="NCBI Taxonomy" id="499986"/>
    <lineage>
        <taxon>Eukaryota</taxon>
        <taxon>Viridiplantae</taxon>
        <taxon>Streptophyta</taxon>
        <taxon>Embryophyta</taxon>
        <taxon>Tracheophyta</taxon>
        <taxon>Spermatophyta</taxon>
        <taxon>Magnoliopsida</taxon>
        <taxon>eudicotyledons</taxon>
        <taxon>Gunneridae</taxon>
        <taxon>Pentapetalae</taxon>
        <taxon>rosids</taxon>
        <taxon>fabids</taxon>
        <taxon>Fabales</taxon>
        <taxon>Fabaceae</taxon>
        <taxon>Caesalpinioideae</taxon>
        <taxon>mimosoid clade</taxon>
        <taxon>Acacieae</taxon>
        <taxon>Acacia</taxon>
    </lineage>
</organism>
<dbReference type="InterPro" id="IPR002110">
    <property type="entry name" value="Ankyrin_rpt"/>
</dbReference>
<dbReference type="AlphaFoldDB" id="A0AAE1MKR7"/>
<feature type="repeat" description="ANK" evidence="2">
    <location>
        <begin position="35"/>
        <end position="58"/>
    </location>
</feature>
<keyword evidence="4" id="KW-1185">Reference proteome</keyword>
<evidence type="ECO:0000313" key="4">
    <source>
        <dbReference type="Proteomes" id="UP001293593"/>
    </source>
</evidence>
<accession>A0AAE1MKR7</accession>
<dbReference type="Pfam" id="PF12796">
    <property type="entry name" value="Ank_2"/>
    <property type="match status" value="1"/>
</dbReference>
<proteinExistence type="predicted"/>
<name>A0AAE1MKR7_9FABA</name>
<dbReference type="PROSITE" id="PS50088">
    <property type="entry name" value="ANK_REPEAT"/>
    <property type="match status" value="1"/>
</dbReference>
<dbReference type="Proteomes" id="UP001293593">
    <property type="component" value="Unassembled WGS sequence"/>
</dbReference>
<dbReference type="PROSITE" id="PS50297">
    <property type="entry name" value="ANK_REP_REGION"/>
    <property type="match status" value="1"/>
</dbReference>
<dbReference type="GO" id="GO:0005886">
    <property type="term" value="C:plasma membrane"/>
    <property type="evidence" value="ECO:0007669"/>
    <property type="project" value="UniProtKB-SubCell"/>
</dbReference>
<evidence type="ECO:0000256" key="1">
    <source>
        <dbReference type="ARBA" id="ARBA00004413"/>
    </source>
</evidence>
<protein>
    <submittedName>
        <fullName evidence="3">Uncharacterized protein</fullName>
    </submittedName>
</protein>